<organism evidence="1 2">
    <name type="scientific">Pedosphaera parvula (strain Ellin514)</name>
    <dbReference type="NCBI Taxonomy" id="320771"/>
    <lineage>
        <taxon>Bacteria</taxon>
        <taxon>Pseudomonadati</taxon>
        <taxon>Verrucomicrobiota</taxon>
        <taxon>Pedosphaerae</taxon>
        <taxon>Pedosphaerales</taxon>
        <taxon>Pedosphaeraceae</taxon>
        <taxon>Pedosphaera</taxon>
    </lineage>
</organism>
<dbReference type="InterPro" id="IPR021556">
    <property type="entry name" value="DUF2950"/>
</dbReference>
<name>B9XGS2_PEDPL</name>
<dbReference type="Pfam" id="PF11453">
    <property type="entry name" value="DUF2950"/>
    <property type="match status" value="1"/>
</dbReference>
<accession>B9XGS2</accession>
<dbReference type="AlphaFoldDB" id="B9XGS2"/>
<reference evidence="1 2" key="1">
    <citation type="journal article" date="2011" name="J. Bacteriol.">
        <title>Genome sequence of 'Pedosphaera parvula' Ellin514, an aerobic Verrucomicrobial isolate from pasture soil.</title>
        <authorList>
            <person name="Kant R."/>
            <person name="van Passel M.W."/>
            <person name="Sangwan P."/>
            <person name="Palva A."/>
            <person name="Lucas S."/>
            <person name="Copeland A."/>
            <person name="Lapidus A."/>
            <person name="Glavina Del Rio T."/>
            <person name="Dalin E."/>
            <person name="Tice H."/>
            <person name="Bruce D."/>
            <person name="Goodwin L."/>
            <person name="Pitluck S."/>
            <person name="Chertkov O."/>
            <person name="Larimer F.W."/>
            <person name="Land M.L."/>
            <person name="Hauser L."/>
            <person name="Brettin T.S."/>
            <person name="Detter J.C."/>
            <person name="Han S."/>
            <person name="de Vos W.M."/>
            <person name="Janssen P.H."/>
            <person name="Smidt H."/>
        </authorList>
    </citation>
    <scope>NUCLEOTIDE SEQUENCE [LARGE SCALE GENOMIC DNA]</scope>
    <source>
        <strain evidence="1 2">Ellin514</strain>
    </source>
</reference>
<evidence type="ECO:0000313" key="2">
    <source>
        <dbReference type="Proteomes" id="UP000003688"/>
    </source>
</evidence>
<keyword evidence="2" id="KW-1185">Reference proteome</keyword>
<gene>
    <name evidence="1" type="ORF">Cflav_PD4012</name>
</gene>
<dbReference type="Proteomes" id="UP000003688">
    <property type="component" value="Unassembled WGS sequence"/>
</dbReference>
<evidence type="ECO:0000313" key="1">
    <source>
        <dbReference type="EMBL" id="EEF60843.1"/>
    </source>
</evidence>
<comment type="caution">
    <text evidence="1">The sequence shown here is derived from an EMBL/GenBank/DDBJ whole genome shotgun (WGS) entry which is preliminary data.</text>
</comment>
<dbReference type="STRING" id="320771.Cflav_PD4012"/>
<dbReference type="EMBL" id="ABOX02000013">
    <property type="protein sequence ID" value="EEF60843.1"/>
    <property type="molecule type" value="Genomic_DNA"/>
</dbReference>
<sequence precursor="true">MNRLLSFPFSMTRAWAGFNGHFLRSLAIGLAMVLIASNCLGATEAPRTFASPEEAVTALANAVESTNREAMHVIFGSSWTNLVNPDKVEARNEFNRFSKALNESHHLVPQSNTNQTLEVGNANWPFPVPIVQKDGRWYYDTDAGVEELSNRRIGEDELKTLKAVRAYVEAQREYASLDHDGSGVLKYAQKLISSPGKKDGLYWPPDLDGETSPLGPLMANAQEKGYEIKSKEAGAEPQPFQGYYYKILTRQGAHAPGGKYDYIINGNMIGGFALVAWPAEYGRSGIMTFVVNQNGRVYQKDLGPRTEAIVKGMKEYNPDKSWMVSSD</sequence>
<dbReference type="OrthoDB" id="108782at2"/>
<proteinExistence type="predicted"/>
<protein>
    <recommendedName>
        <fullName evidence="3">DUF2950 domain-containing protein</fullName>
    </recommendedName>
</protein>
<evidence type="ECO:0008006" key="3">
    <source>
        <dbReference type="Google" id="ProtNLM"/>
    </source>
</evidence>